<sequence>MLGLICKALAFYVIYWVLWKSFRRFAVKTPIDNIPGPKAKSWFGVLPQLFNRNAWAFHDEIILKYGRVTKIEAVLGEKQLYVTDPLALHHIIVKEQAIYEETEGFLALNNLTFGAGLLSTLGDQHKKQRRILNPVFSSARMREMVPIFNDVAEKLHDALNTRAQNGPVEIDILSWVSRTALELVGQSGFGYSFDSLTEDKQGHPFAAAVKRLEPAKGKLAIARVYLVPLVVKIGTPSFRRRVMDLIPWKVLHDIRDVVDILDETSLAIYNSAKAALAQGDDALSNRIARGKDIMSVLLKANREASDKDKISEVELMGQISTIIFAATDTTSSALSRILFLLSKHQDVQDKLREEVWTAFKDKEQLSYDDLNDLTYLDAICRETLRLYPPVPIVARITRQDTVLPLGAPIQGLDGREISEIPIENNTNIIVSIIGCNRDPTLWGDDSLEWKPERWLRPLPETITNAHVPGVYSNLMTFLGGGRACIGFKFSQLEMKVVLTVLLKSFKFSLTNAEVVWQWNAITSPAVRDREGAQLPLVVELVNKH</sequence>
<evidence type="ECO:0000256" key="2">
    <source>
        <dbReference type="ARBA" id="ARBA00004370"/>
    </source>
</evidence>
<name>A0A9P6EIL3_9AGAR</name>
<evidence type="ECO:0000256" key="7">
    <source>
        <dbReference type="ARBA" id="ARBA00022723"/>
    </source>
</evidence>
<keyword evidence="15" id="KW-1185">Reference proteome</keyword>
<comment type="subcellular location">
    <subcellularLocation>
        <location evidence="2">Membrane</location>
    </subcellularLocation>
</comment>
<evidence type="ECO:0000256" key="3">
    <source>
        <dbReference type="ARBA" id="ARBA00004721"/>
    </source>
</evidence>
<comment type="caution">
    <text evidence="14">The sequence shown here is derived from an EMBL/GenBank/DDBJ whole genome shotgun (WGS) entry which is preliminary data.</text>
</comment>
<evidence type="ECO:0000256" key="1">
    <source>
        <dbReference type="ARBA" id="ARBA00001971"/>
    </source>
</evidence>
<evidence type="ECO:0000313" key="15">
    <source>
        <dbReference type="Proteomes" id="UP000807306"/>
    </source>
</evidence>
<dbReference type="PANTHER" id="PTHR24305">
    <property type="entry name" value="CYTOCHROME P450"/>
    <property type="match status" value="1"/>
</dbReference>
<dbReference type="InterPro" id="IPR001128">
    <property type="entry name" value="Cyt_P450"/>
</dbReference>
<keyword evidence="5 13" id="KW-0349">Heme</keyword>
<comment type="cofactor">
    <cofactor evidence="1 13">
        <name>heme</name>
        <dbReference type="ChEBI" id="CHEBI:30413"/>
    </cofactor>
</comment>
<keyword evidence="6" id="KW-0812">Transmembrane</keyword>
<dbReference type="GO" id="GO:0020037">
    <property type="term" value="F:heme binding"/>
    <property type="evidence" value="ECO:0007669"/>
    <property type="project" value="InterPro"/>
</dbReference>
<feature type="binding site" description="axial binding residue" evidence="13">
    <location>
        <position position="484"/>
    </location>
    <ligand>
        <name>heme</name>
        <dbReference type="ChEBI" id="CHEBI:30413"/>
    </ligand>
    <ligandPart>
        <name>Fe</name>
        <dbReference type="ChEBI" id="CHEBI:18248"/>
    </ligandPart>
</feature>
<organism evidence="14 15">
    <name type="scientific">Crepidotus variabilis</name>
    <dbReference type="NCBI Taxonomy" id="179855"/>
    <lineage>
        <taxon>Eukaryota</taxon>
        <taxon>Fungi</taxon>
        <taxon>Dikarya</taxon>
        <taxon>Basidiomycota</taxon>
        <taxon>Agaricomycotina</taxon>
        <taxon>Agaricomycetes</taxon>
        <taxon>Agaricomycetidae</taxon>
        <taxon>Agaricales</taxon>
        <taxon>Agaricineae</taxon>
        <taxon>Crepidotaceae</taxon>
        <taxon>Crepidotus</taxon>
    </lineage>
</organism>
<keyword evidence="10 13" id="KW-0408">Iron</keyword>
<dbReference type="SUPFAM" id="SSF48264">
    <property type="entry name" value="Cytochrome P450"/>
    <property type="match status" value="1"/>
</dbReference>
<dbReference type="GO" id="GO:0016705">
    <property type="term" value="F:oxidoreductase activity, acting on paired donors, with incorporation or reduction of molecular oxygen"/>
    <property type="evidence" value="ECO:0007669"/>
    <property type="project" value="InterPro"/>
</dbReference>
<accession>A0A9P6EIL3</accession>
<protein>
    <submittedName>
        <fullName evidence="14">Cytochrome P450</fullName>
    </submittedName>
</protein>
<dbReference type="GO" id="GO:0005506">
    <property type="term" value="F:iron ion binding"/>
    <property type="evidence" value="ECO:0007669"/>
    <property type="project" value="InterPro"/>
</dbReference>
<dbReference type="InterPro" id="IPR036396">
    <property type="entry name" value="Cyt_P450_sf"/>
</dbReference>
<dbReference type="CDD" id="cd11069">
    <property type="entry name" value="CYP_FUM15-like"/>
    <property type="match status" value="1"/>
</dbReference>
<dbReference type="GO" id="GO:0004497">
    <property type="term" value="F:monooxygenase activity"/>
    <property type="evidence" value="ECO:0007669"/>
    <property type="project" value="UniProtKB-KW"/>
</dbReference>
<dbReference type="Gene3D" id="1.10.630.10">
    <property type="entry name" value="Cytochrome P450"/>
    <property type="match status" value="1"/>
</dbReference>
<keyword evidence="11" id="KW-0503">Monooxygenase</keyword>
<gene>
    <name evidence="14" type="ORF">CPB83DRAFT_875477</name>
</gene>
<evidence type="ECO:0000256" key="8">
    <source>
        <dbReference type="ARBA" id="ARBA00022989"/>
    </source>
</evidence>
<reference evidence="14" key="1">
    <citation type="submission" date="2020-11" db="EMBL/GenBank/DDBJ databases">
        <authorList>
            <consortium name="DOE Joint Genome Institute"/>
            <person name="Ahrendt S."/>
            <person name="Riley R."/>
            <person name="Andreopoulos W."/>
            <person name="Labutti K."/>
            <person name="Pangilinan J."/>
            <person name="Ruiz-Duenas F.J."/>
            <person name="Barrasa J.M."/>
            <person name="Sanchez-Garcia M."/>
            <person name="Camarero S."/>
            <person name="Miyauchi S."/>
            <person name="Serrano A."/>
            <person name="Linde D."/>
            <person name="Babiker R."/>
            <person name="Drula E."/>
            <person name="Ayuso-Fernandez I."/>
            <person name="Pacheco R."/>
            <person name="Padilla G."/>
            <person name="Ferreira P."/>
            <person name="Barriuso J."/>
            <person name="Kellner H."/>
            <person name="Castanera R."/>
            <person name="Alfaro M."/>
            <person name="Ramirez L."/>
            <person name="Pisabarro A.G."/>
            <person name="Kuo A."/>
            <person name="Tritt A."/>
            <person name="Lipzen A."/>
            <person name="He G."/>
            <person name="Yan M."/>
            <person name="Ng V."/>
            <person name="Cullen D."/>
            <person name="Martin F."/>
            <person name="Rosso M.-N."/>
            <person name="Henrissat B."/>
            <person name="Hibbett D."/>
            <person name="Martinez A.T."/>
            <person name="Grigoriev I.V."/>
        </authorList>
    </citation>
    <scope>NUCLEOTIDE SEQUENCE</scope>
    <source>
        <strain evidence="14">CBS 506.95</strain>
    </source>
</reference>
<evidence type="ECO:0000256" key="12">
    <source>
        <dbReference type="ARBA" id="ARBA00023136"/>
    </source>
</evidence>
<comment type="pathway">
    <text evidence="3">Secondary metabolite biosynthesis; terpenoid biosynthesis.</text>
</comment>
<dbReference type="AlphaFoldDB" id="A0A9P6EIL3"/>
<evidence type="ECO:0000256" key="9">
    <source>
        <dbReference type="ARBA" id="ARBA00023002"/>
    </source>
</evidence>
<dbReference type="GO" id="GO:0016020">
    <property type="term" value="C:membrane"/>
    <property type="evidence" value="ECO:0007669"/>
    <property type="project" value="UniProtKB-SubCell"/>
</dbReference>
<evidence type="ECO:0000256" key="6">
    <source>
        <dbReference type="ARBA" id="ARBA00022692"/>
    </source>
</evidence>
<evidence type="ECO:0000313" key="14">
    <source>
        <dbReference type="EMBL" id="KAF9529570.1"/>
    </source>
</evidence>
<evidence type="ECO:0000256" key="10">
    <source>
        <dbReference type="ARBA" id="ARBA00023004"/>
    </source>
</evidence>
<comment type="similarity">
    <text evidence="4">Belongs to the cytochrome P450 family.</text>
</comment>
<dbReference type="OrthoDB" id="1470350at2759"/>
<proteinExistence type="inferred from homology"/>
<dbReference type="Pfam" id="PF00067">
    <property type="entry name" value="p450"/>
    <property type="match status" value="1"/>
</dbReference>
<dbReference type="PRINTS" id="PR00463">
    <property type="entry name" value="EP450I"/>
</dbReference>
<dbReference type="InterPro" id="IPR050121">
    <property type="entry name" value="Cytochrome_P450_monoxygenase"/>
</dbReference>
<dbReference type="Proteomes" id="UP000807306">
    <property type="component" value="Unassembled WGS sequence"/>
</dbReference>
<keyword evidence="7 13" id="KW-0479">Metal-binding</keyword>
<evidence type="ECO:0000256" key="5">
    <source>
        <dbReference type="ARBA" id="ARBA00022617"/>
    </source>
</evidence>
<keyword evidence="12" id="KW-0472">Membrane</keyword>
<dbReference type="InterPro" id="IPR002401">
    <property type="entry name" value="Cyt_P450_E_grp-I"/>
</dbReference>
<evidence type="ECO:0000256" key="13">
    <source>
        <dbReference type="PIRSR" id="PIRSR602401-1"/>
    </source>
</evidence>
<evidence type="ECO:0000256" key="4">
    <source>
        <dbReference type="ARBA" id="ARBA00010617"/>
    </source>
</evidence>
<dbReference type="PANTHER" id="PTHR24305:SF166">
    <property type="entry name" value="CYTOCHROME P450 12A4, MITOCHONDRIAL-RELATED"/>
    <property type="match status" value="1"/>
</dbReference>
<dbReference type="PRINTS" id="PR00385">
    <property type="entry name" value="P450"/>
</dbReference>
<dbReference type="EMBL" id="MU157845">
    <property type="protein sequence ID" value="KAF9529570.1"/>
    <property type="molecule type" value="Genomic_DNA"/>
</dbReference>
<keyword evidence="9" id="KW-0560">Oxidoreductase</keyword>
<keyword evidence="8" id="KW-1133">Transmembrane helix</keyword>
<evidence type="ECO:0000256" key="11">
    <source>
        <dbReference type="ARBA" id="ARBA00023033"/>
    </source>
</evidence>